<dbReference type="InterPro" id="IPR043359">
    <property type="entry name" value="GLI-like"/>
</dbReference>
<feature type="domain" description="C2H2-type" evidence="10">
    <location>
        <begin position="322"/>
        <end position="346"/>
    </location>
</feature>
<feature type="domain" description="C2H2-type" evidence="10">
    <location>
        <begin position="292"/>
        <end position="321"/>
    </location>
</feature>
<keyword evidence="2" id="KW-0479">Metal-binding</keyword>
<evidence type="ECO:0000313" key="12">
    <source>
        <dbReference type="Proteomes" id="UP000612746"/>
    </source>
</evidence>
<feature type="domain" description="C2H2-type" evidence="10">
    <location>
        <begin position="263"/>
        <end position="291"/>
    </location>
</feature>
<organism evidence="11 12">
    <name type="scientific">Umbelopsis vinacea</name>
    <dbReference type="NCBI Taxonomy" id="44442"/>
    <lineage>
        <taxon>Eukaryota</taxon>
        <taxon>Fungi</taxon>
        <taxon>Fungi incertae sedis</taxon>
        <taxon>Mucoromycota</taxon>
        <taxon>Mucoromycotina</taxon>
        <taxon>Umbelopsidomycetes</taxon>
        <taxon>Umbelopsidales</taxon>
        <taxon>Umbelopsidaceae</taxon>
        <taxon>Umbelopsis</taxon>
    </lineage>
</organism>
<dbReference type="EMBL" id="JAEPRA010000004">
    <property type="protein sequence ID" value="KAG2186555.1"/>
    <property type="molecule type" value="Genomic_DNA"/>
</dbReference>
<dbReference type="PANTHER" id="PTHR45718:SF4">
    <property type="entry name" value="TRANSCRIPTIONAL ACTIVATOR CUBITUS INTERRUPTUS"/>
    <property type="match status" value="1"/>
</dbReference>
<proteinExistence type="predicted"/>
<evidence type="ECO:0000256" key="6">
    <source>
        <dbReference type="ARBA" id="ARBA00023015"/>
    </source>
</evidence>
<dbReference type="SMART" id="SM00355">
    <property type="entry name" value="ZnF_C2H2"/>
    <property type="match status" value="4"/>
</dbReference>
<evidence type="ECO:0000259" key="10">
    <source>
        <dbReference type="PROSITE" id="PS50157"/>
    </source>
</evidence>
<dbReference type="AlphaFoldDB" id="A0A8H7Q755"/>
<evidence type="ECO:0000256" key="8">
    <source>
        <dbReference type="ARBA" id="ARBA00023242"/>
    </source>
</evidence>
<dbReference type="InterPro" id="IPR036236">
    <property type="entry name" value="Znf_C2H2_sf"/>
</dbReference>
<comment type="caution">
    <text evidence="11">The sequence shown here is derived from an EMBL/GenBank/DDBJ whole genome shotgun (WGS) entry which is preliminary data.</text>
</comment>
<dbReference type="GO" id="GO:0000978">
    <property type="term" value="F:RNA polymerase II cis-regulatory region sequence-specific DNA binding"/>
    <property type="evidence" value="ECO:0007669"/>
    <property type="project" value="TreeGrafter"/>
</dbReference>
<feature type="domain" description="C2H2-type" evidence="10">
    <location>
        <begin position="225"/>
        <end position="255"/>
    </location>
</feature>
<dbReference type="Pfam" id="PF23561">
    <property type="entry name" value="zf-C2H2_15"/>
    <property type="match status" value="1"/>
</dbReference>
<dbReference type="Proteomes" id="UP000612746">
    <property type="component" value="Unassembled WGS sequence"/>
</dbReference>
<keyword evidence="6" id="KW-0805">Transcription regulation</keyword>
<dbReference type="InterPro" id="IPR013087">
    <property type="entry name" value="Znf_C2H2_type"/>
</dbReference>
<sequence length="416" mass="48080">MQPVSLPSPLSINNHNQAAASCQYYDSPLAYYYSNQMNNYEMNPTPLVLDASTAYKWQEHQEETYSKQHLSMISNEIKPEHCSLMNEGNLVVDTVRANDYSSQLDRSHSIHSNNMLMDGHLWCSEPSASPSTLTDEELIPSPSSSTSRISPEYYSGQLERMTRQDLIKRLIHLETERVFQETMSHKSESNDMSYHTAVSKQELYREVSRESLSRHNSVEYDQNIKVCLWQGCNESFDSLDLLIAHVRNIHIGRGKPSYPCLWQDCRMQVNHPFAKRHKLLSHMRTHTGEKPFKCSSKGCNKSFSRPDSLDIHVKTHSNIRPFSCNFEGCTKAYYHARSLKKHEKIHLKAAMVDTTTPHVVQPESQRTSLAQMYKSDNQQHEMLESQNCLSYGALWQPMLSYLYFADRPQQSNSFYM</sequence>
<keyword evidence="8" id="KW-0539">Nucleus</keyword>
<dbReference type="PANTHER" id="PTHR45718">
    <property type="entry name" value="TRANSCRIPTIONAL ACTIVATOR CUBITUS INTERRUPTUS"/>
    <property type="match status" value="1"/>
</dbReference>
<dbReference type="SUPFAM" id="SSF57667">
    <property type="entry name" value="beta-beta-alpha zinc fingers"/>
    <property type="match status" value="3"/>
</dbReference>
<dbReference type="InterPro" id="IPR056436">
    <property type="entry name" value="Znf-C2H2_ZIC1-5/GLI1-3-like"/>
</dbReference>
<keyword evidence="12" id="KW-1185">Reference proteome</keyword>
<keyword evidence="7" id="KW-0804">Transcription</keyword>
<dbReference type="GO" id="GO:0000981">
    <property type="term" value="F:DNA-binding transcription factor activity, RNA polymerase II-specific"/>
    <property type="evidence" value="ECO:0007669"/>
    <property type="project" value="TreeGrafter"/>
</dbReference>
<dbReference type="FunFam" id="3.30.160.60:FF:000032">
    <property type="entry name" value="Krueppel-like factor 4"/>
    <property type="match status" value="1"/>
</dbReference>
<reference evidence="11" key="1">
    <citation type="submission" date="2020-12" db="EMBL/GenBank/DDBJ databases">
        <title>Metabolic potential, ecology and presence of endohyphal bacteria is reflected in genomic diversity of Mucoromycotina.</title>
        <authorList>
            <person name="Muszewska A."/>
            <person name="Okrasinska A."/>
            <person name="Steczkiewicz K."/>
            <person name="Drgas O."/>
            <person name="Orlowska M."/>
            <person name="Perlinska-Lenart U."/>
            <person name="Aleksandrzak-Piekarczyk T."/>
            <person name="Szatraj K."/>
            <person name="Zielenkiewicz U."/>
            <person name="Pilsyk S."/>
            <person name="Malc E."/>
            <person name="Mieczkowski P."/>
            <person name="Kruszewska J.S."/>
            <person name="Biernat P."/>
            <person name="Pawlowska J."/>
        </authorList>
    </citation>
    <scope>NUCLEOTIDE SEQUENCE</scope>
    <source>
        <strain evidence="11">WA0000051536</strain>
    </source>
</reference>
<protein>
    <recommendedName>
        <fullName evidence="10">C2H2-type domain-containing protein</fullName>
    </recommendedName>
</protein>
<dbReference type="Pfam" id="PF00096">
    <property type="entry name" value="zf-C2H2"/>
    <property type="match status" value="1"/>
</dbReference>
<keyword evidence="4 9" id="KW-0863">Zinc-finger</keyword>
<dbReference type="GO" id="GO:0005634">
    <property type="term" value="C:nucleus"/>
    <property type="evidence" value="ECO:0007669"/>
    <property type="project" value="UniProtKB-SubCell"/>
</dbReference>
<keyword evidence="3" id="KW-0677">Repeat</keyword>
<comment type="subcellular location">
    <subcellularLocation>
        <location evidence="1">Nucleus</location>
    </subcellularLocation>
</comment>
<name>A0A8H7Q755_9FUNG</name>
<evidence type="ECO:0000256" key="3">
    <source>
        <dbReference type="ARBA" id="ARBA00022737"/>
    </source>
</evidence>
<dbReference type="OrthoDB" id="654211at2759"/>
<accession>A0A8H7Q755</accession>
<keyword evidence="5" id="KW-0862">Zinc</keyword>
<evidence type="ECO:0000313" key="11">
    <source>
        <dbReference type="EMBL" id="KAG2186555.1"/>
    </source>
</evidence>
<evidence type="ECO:0000256" key="1">
    <source>
        <dbReference type="ARBA" id="ARBA00004123"/>
    </source>
</evidence>
<evidence type="ECO:0000256" key="5">
    <source>
        <dbReference type="ARBA" id="ARBA00022833"/>
    </source>
</evidence>
<evidence type="ECO:0000256" key="7">
    <source>
        <dbReference type="ARBA" id="ARBA00023163"/>
    </source>
</evidence>
<dbReference type="GO" id="GO:0008270">
    <property type="term" value="F:zinc ion binding"/>
    <property type="evidence" value="ECO:0007669"/>
    <property type="project" value="UniProtKB-KW"/>
</dbReference>
<evidence type="ECO:0000256" key="9">
    <source>
        <dbReference type="PROSITE-ProRule" id="PRU00042"/>
    </source>
</evidence>
<gene>
    <name evidence="11" type="ORF">INT44_002779</name>
</gene>
<evidence type="ECO:0000256" key="4">
    <source>
        <dbReference type="ARBA" id="ARBA00022771"/>
    </source>
</evidence>
<dbReference type="PROSITE" id="PS50157">
    <property type="entry name" value="ZINC_FINGER_C2H2_2"/>
    <property type="match status" value="4"/>
</dbReference>
<evidence type="ECO:0000256" key="2">
    <source>
        <dbReference type="ARBA" id="ARBA00022723"/>
    </source>
</evidence>
<dbReference type="Gene3D" id="3.30.160.60">
    <property type="entry name" value="Classic Zinc Finger"/>
    <property type="match status" value="4"/>
</dbReference>
<dbReference type="PROSITE" id="PS00028">
    <property type="entry name" value="ZINC_FINGER_C2H2_1"/>
    <property type="match status" value="3"/>
</dbReference>